<dbReference type="Proteomes" id="UP000014216">
    <property type="component" value="Unassembled WGS sequence"/>
</dbReference>
<keyword evidence="1" id="KW-0812">Transmembrane</keyword>
<dbReference type="GO" id="GO:0043365">
    <property type="term" value="F:[formate-C-acetyltransferase]-activating enzyme activity"/>
    <property type="evidence" value="ECO:0007669"/>
    <property type="project" value="UniProtKB-EC"/>
</dbReference>
<evidence type="ECO:0000256" key="1">
    <source>
        <dbReference type="SAM" id="Phobius"/>
    </source>
</evidence>
<dbReference type="GO" id="GO:0016829">
    <property type="term" value="F:lyase activity"/>
    <property type="evidence" value="ECO:0007669"/>
    <property type="project" value="UniProtKB-KW"/>
</dbReference>
<name>S0G7E0_9BACT</name>
<gene>
    <name evidence="2" type="ORF">Dpo_2c05070</name>
</gene>
<feature type="transmembrane region" description="Helical" evidence="1">
    <location>
        <begin position="12"/>
        <end position="32"/>
    </location>
</feature>
<keyword evidence="2" id="KW-0456">Lyase</keyword>
<reference evidence="2 3" key="1">
    <citation type="journal article" date="2013" name="Genome Announc.">
        <title>Draft Genome Sequence of Desulfotignum phosphitoxidans DSM 13687 Strain FiPS-3.</title>
        <authorList>
            <person name="Poehlein A."/>
            <person name="Daniel R."/>
            <person name="Simeonova D.D."/>
        </authorList>
    </citation>
    <scope>NUCLEOTIDE SEQUENCE [LARGE SCALE GENOMIC DNA]</scope>
    <source>
        <strain evidence="2 3">DSM 13687</strain>
    </source>
</reference>
<keyword evidence="2" id="KW-0560">Oxidoreductase</keyword>
<sequence>MKRITIGNYETTELKTFGYVYLSSFGALWLFIEPLGAFSIAPKYLSNLGLIGYLGLFVVAFILSIFLCRIWENLIFFKQDLITLKIESSLEGVNYLVKAPANMLIFDFSHLFIDRLEKGKASKKVKLLRRGNSPVLNMKRDGEKIELDDNITLKEANLLESDVFFITGRPIKPDNTPRFQVSSDFK</sequence>
<evidence type="ECO:0000313" key="2">
    <source>
        <dbReference type="EMBL" id="EMS80806.1"/>
    </source>
</evidence>
<proteinExistence type="predicted"/>
<accession>S0G7E0</accession>
<keyword evidence="1" id="KW-1133">Transmembrane helix</keyword>
<feature type="transmembrane region" description="Helical" evidence="1">
    <location>
        <begin position="44"/>
        <end position="68"/>
    </location>
</feature>
<dbReference type="EC" id="1.97.1.4" evidence="2"/>
<keyword evidence="1" id="KW-0472">Membrane</keyword>
<comment type="caution">
    <text evidence="2">The sequence shown here is derived from an EMBL/GenBank/DDBJ whole genome shotgun (WGS) entry which is preliminary data.</text>
</comment>
<keyword evidence="2" id="KW-0670">Pyruvate</keyword>
<protein>
    <submittedName>
        <fullName evidence="2">Putative pyruvate formate lyase activating protein PflX</fullName>
        <ecNumber evidence="2">1.97.1.4</ecNumber>
    </submittedName>
</protein>
<keyword evidence="3" id="KW-1185">Reference proteome</keyword>
<evidence type="ECO:0000313" key="3">
    <source>
        <dbReference type="Proteomes" id="UP000014216"/>
    </source>
</evidence>
<dbReference type="AlphaFoldDB" id="S0G7E0"/>
<dbReference type="RefSeq" id="WP_006965086.1">
    <property type="nucleotide sequence ID" value="NZ_APJX01000002.1"/>
</dbReference>
<organism evidence="2 3">
    <name type="scientific">Desulfotignum phosphitoxidans DSM 13687</name>
    <dbReference type="NCBI Taxonomy" id="1286635"/>
    <lineage>
        <taxon>Bacteria</taxon>
        <taxon>Pseudomonadati</taxon>
        <taxon>Thermodesulfobacteriota</taxon>
        <taxon>Desulfobacteria</taxon>
        <taxon>Desulfobacterales</taxon>
        <taxon>Desulfobacteraceae</taxon>
        <taxon>Desulfotignum</taxon>
    </lineage>
</organism>
<dbReference type="EMBL" id="APJX01000002">
    <property type="protein sequence ID" value="EMS80806.1"/>
    <property type="molecule type" value="Genomic_DNA"/>
</dbReference>